<dbReference type="OMA" id="GFISMST"/>
<gene>
    <name evidence="4" type="ORF">A4U43_C07F18670</name>
</gene>
<feature type="region of interest" description="Disordered" evidence="2">
    <location>
        <begin position="125"/>
        <end position="202"/>
    </location>
</feature>
<accession>A0A5P1ED38</accession>
<sequence length="202" mass="23387">MSPVKEVRYTSRSITPPPRRRSRSISPPPSRARTRSRSQDSGDANNPGNNLYITGLSTRVTSSDLEKYFNKEGQVLECQVVLDPRSRESRGFAFVTMETAEDADRCIRHLHRSVLEGRLITVERAKRRRGRTPTPGKYCGSRERRDSGCKRTRSRSPYRSRQRDDSHYRGRRERSRSPHSRDSHRRRRERSLSASAEDKSAD</sequence>
<dbReference type="InterPro" id="IPR050441">
    <property type="entry name" value="RBM"/>
</dbReference>
<dbReference type="CDD" id="cd12417">
    <property type="entry name" value="RRM_SAFB_like"/>
    <property type="match status" value="1"/>
</dbReference>
<feature type="domain" description="RRM" evidence="3">
    <location>
        <begin position="49"/>
        <end position="127"/>
    </location>
</feature>
<dbReference type="AlphaFoldDB" id="A0A5P1ED38"/>
<keyword evidence="5" id="KW-1185">Reference proteome</keyword>
<dbReference type="Proteomes" id="UP000243459">
    <property type="component" value="Chromosome 7"/>
</dbReference>
<keyword evidence="1" id="KW-0694">RNA-binding</keyword>
<dbReference type="EMBL" id="CM007387">
    <property type="protein sequence ID" value="ONK63762.1"/>
    <property type="molecule type" value="Genomic_DNA"/>
</dbReference>
<evidence type="ECO:0000256" key="2">
    <source>
        <dbReference type="SAM" id="MobiDB-lite"/>
    </source>
</evidence>
<dbReference type="InterPro" id="IPR035979">
    <property type="entry name" value="RBD_domain_sf"/>
</dbReference>
<evidence type="ECO:0000313" key="4">
    <source>
        <dbReference type="EMBL" id="ONK63762.1"/>
    </source>
</evidence>
<feature type="compositionally biased region" description="Polar residues" evidence="2">
    <location>
        <begin position="39"/>
        <end position="51"/>
    </location>
</feature>
<proteinExistence type="predicted"/>
<evidence type="ECO:0000259" key="3">
    <source>
        <dbReference type="PROSITE" id="PS50102"/>
    </source>
</evidence>
<reference evidence="5" key="1">
    <citation type="journal article" date="2017" name="Nat. Commun.">
        <title>The asparagus genome sheds light on the origin and evolution of a young Y chromosome.</title>
        <authorList>
            <person name="Harkess A."/>
            <person name="Zhou J."/>
            <person name="Xu C."/>
            <person name="Bowers J.E."/>
            <person name="Van der Hulst R."/>
            <person name="Ayyampalayam S."/>
            <person name="Mercati F."/>
            <person name="Riccardi P."/>
            <person name="McKain M.R."/>
            <person name="Kakrana A."/>
            <person name="Tang H."/>
            <person name="Ray J."/>
            <person name="Groenendijk J."/>
            <person name="Arikit S."/>
            <person name="Mathioni S.M."/>
            <person name="Nakano M."/>
            <person name="Shan H."/>
            <person name="Telgmann-Rauber A."/>
            <person name="Kanno A."/>
            <person name="Yue Z."/>
            <person name="Chen H."/>
            <person name="Li W."/>
            <person name="Chen Y."/>
            <person name="Xu X."/>
            <person name="Zhang Y."/>
            <person name="Luo S."/>
            <person name="Chen H."/>
            <person name="Gao J."/>
            <person name="Mao Z."/>
            <person name="Pires J.C."/>
            <person name="Luo M."/>
            <person name="Kudrna D."/>
            <person name="Wing R.A."/>
            <person name="Meyers B.C."/>
            <person name="Yi K."/>
            <person name="Kong H."/>
            <person name="Lavrijsen P."/>
            <person name="Sunseri F."/>
            <person name="Falavigna A."/>
            <person name="Ye Y."/>
            <person name="Leebens-Mack J.H."/>
            <person name="Chen G."/>
        </authorList>
    </citation>
    <scope>NUCLEOTIDE SEQUENCE [LARGE SCALE GENOMIC DNA]</scope>
    <source>
        <strain evidence="5">cv. DH0086</strain>
    </source>
</reference>
<feature type="region of interest" description="Disordered" evidence="2">
    <location>
        <begin position="1"/>
        <end position="51"/>
    </location>
</feature>
<dbReference type="SMART" id="SM00360">
    <property type="entry name" value="RRM"/>
    <property type="match status" value="1"/>
</dbReference>
<dbReference type="Gramene" id="ONK63762">
    <property type="protein sequence ID" value="ONK63762"/>
    <property type="gene ID" value="A4U43_C07F18670"/>
</dbReference>
<feature type="compositionally biased region" description="Basic and acidic residues" evidence="2">
    <location>
        <begin position="140"/>
        <end position="149"/>
    </location>
</feature>
<dbReference type="Pfam" id="PF00076">
    <property type="entry name" value="RRM_1"/>
    <property type="match status" value="1"/>
</dbReference>
<protein>
    <recommendedName>
        <fullName evidence="3">RRM domain-containing protein</fullName>
    </recommendedName>
</protein>
<feature type="compositionally biased region" description="Basic residues" evidence="2">
    <location>
        <begin position="150"/>
        <end position="160"/>
    </location>
</feature>
<dbReference type="InterPro" id="IPR012677">
    <property type="entry name" value="Nucleotide-bd_a/b_plait_sf"/>
</dbReference>
<name>A0A5P1ED38_ASPOF</name>
<dbReference type="OrthoDB" id="6159137at2759"/>
<evidence type="ECO:0000256" key="1">
    <source>
        <dbReference type="PROSITE-ProRule" id="PRU00176"/>
    </source>
</evidence>
<dbReference type="PROSITE" id="PS50102">
    <property type="entry name" value="RRM"/>
    <property type="match status" value="1"/>
</dbReference>
<dbReference type="GO" id="GO:0003723">
    <property type="term" value="F:RNA binding"/>
    <property type="evidence" value="ECO:0007669"/>
    <property type="project" value="UniProtKB-UniRule"/>
</dbReference>
<dbReference type="Gene3D" id="3.30.70.330">
    <property type="match status" value="1"/>
</dbReference>
<dbReference type="SUPFAM" id="SSF54928">
    <property type="entry name" value="RNA-binding domain, RBD"/>
    <property type="match status" value="1"/>
</dbReference>
<evidence type="ECO:0000313" key="5">
    <source>
        <dbReference type="Proteomes" id="UP000243459"/>
    </source>
</evidence>
<organism evidence="4 5">
    <name type="scientific">Asparagus officinalis</name>
    <name type="common">Garden asparagus</name>
    <dbReference type="NCBI Taxonomy" id="4686"/>
    <lineage>
        <taxon>Eukaryota</taxon>
        <taxon>Viridiplantae</taxon>
        <taxon>Streptophyta</taxon>
        <taxon>Embryophyta</taxon>
        <taxon>Tracheophyta</taxon>
        <taxon>Spermatophyta</taxon>
        <taxon>Magnoliopsida</taxon>
        <taxon>Liliopsida</taxon>
        <taxon>Asparagales</taxon>
        <taxon>Asparagaceae</taxon>
        <taxon>Asparagoideae</taxon>
        <taxon>Asparagus</taxon>
    </lineage>
</organism>
<dbReference type="InterPro" id="IPR000504">
    <property type="entry name" value="RRM_dom"/>
</dbReference>
<dbReference type="PANTHER" id="PTHR48034">
    <property type="entry name" value="TRANSFORMER-2 SEX-DETERMINING PROTEIN-RELATED"/>
    <property type="match status" value="1"/>
</dbReference>